<dbReference type="SUPFAM" id="SSF48403">
    <property type="entry name" value="Ankyrin repeat"/>
    <property type="match status" value="1"/>
</dbReference>
<evidence type="ECO:0000313" key="5">
    <source>
        <dbReference type="Proteomes" id="UP000238261"/>
    </source>
</evidence>
<reference evidence="5" key="1">
    <citation type="submission" date="2016-08" db="EMBL/GenBank/DDBJ databases">
        <authorList>
            <person name="Merda D."/>
            <person name="Briand M."/>
            <person name="Taghouti G."/>
            <person name="Carrere S."/>
            <person name="Gouzy J."/>
            <person name="Portier P."/>
            <person name="Jacques M.-A."/>
            <person name="Fischer-Le Saux M."/>
        </authorList>
    </citation>
    <scope>NUCLEOTIDE SEQUENCE [LARGE SCALE GENOMIC DNA]</scope>
    <source>
        <strain evidence="5">CFBP1156</strain>
    </source>
</reference>
<dbReference type="Proteomes" id="UP000238261">
    <property type="component" value="Unassembled WGS sequence"/>
</dbReference>
<evidence type="ECO:0000256" key="3">
    <source>
        <dbReference type="PROSITE-ProRule" id="PRU00023"/>
    </source>
</evidence>
<dbReference type="InterPro" id="IPR050776">
    <property type="entry name" value="Ank_Repeat/CDKN_Inhibitor"/>
</dbReference>
<proteinExistence type="predicted"/>
<evidence type="ECO:0000256" key="2">
    <source>
        <dbReference type="ARBA" id="ARBA00023043"/>
    </source>
</evidence>
<evidence type="ECO:0000313" key="4">
    <source>
        <dbReference type="EMBL" id="PPU98859.1"/>
    </source>
</evidence>
<dbReference type="PRINTS" id="PR01415">
    <property type="entry name" value="ANKYRIN"/>
</dbReference>
<keyword evidence="2 3" id="KW-0040">ANK repeat</keyword>
<dbReference type="PROSITE" id="PS50088">
    <property type="entry name" value="ANK_REPEAT"/>
    <property type="match status" value="1"/>
</dbReference>
<dbReference type="SMART" id="SM00248">
    <property type="entry name" value="ANK"/>
    <property type="match status" value="6"/>
</dbReference>
<dbReference type="InterPro" id="IPR036770">
    <property type="entry name" value="Ankyrin_rpt-contain_sf"/>
</dbReference>
<feature type="repeat" description="ANK" evidence="3">
    <location>
        <begin position="404"/>
        <end position="436"/>
    </location>
</feature>
<keyword evidence="1" id="KW-0677">Repeat</keyword>
<keyword evidence="5" id="KW-1185">Reference proteome</keyword>
<dbReference type="EMBL" id="MDEG01000003">
    <property type="protein sequence ID" value="PPU98859.1"/>
    <property type="molecule type" value="Genomic_DNA"/>
</dbReference>
<comment type="caution">
    <text evidence="4">The sequence shown here is derived from an EMBL/GenBank/DDBJ whole genome shotgun (WGS) entry which is preliminary data.</text>
</comment>
<gene>
    <name evidence="4" type="ORF">XhyaCFBP1156_05620</name>
</gene>
<name>A0A2S7F0C0_9XANT</name>
<evidence type="ECO:0000256" key="1">
    <source>
        <dbReference type="ARBA" id="ARBA00022737"/>
    </source>
</evidence>
<sequence>MKMTRVLTPRTSVETLRKDAKRWLKALRAAEPDAKRRLTTAWPTAPTEPGLRDVQHALAREYGCESWSALKASIEELALTGSNRADRLDRLLRHGWDGDTRIARRILDLYPDIARHSLFTAVTCGDLAEVERRLARDPKAAPRTGGRLNWTALTYVAYGRLDTENAVTIARLLLDAGADPNFRFDDGWGSPFKILTGAIWLGEQHRPSHPQAEALVDLLVAAGADPFDLQAFYNIACVPGDAGWYEQLWQHCEAQGAAHKWSDPSAGRPGGNLAISTLDFLLGSAAGQNHLARAEWLLARGANPDTIQPYRHQSVHALAQMSGFLKMVALLERHGAQPAALDGIQAFQAACLAGDEDSVRAMLAADPILIDDPAPLLAAGEFGNARAVALLLSLGAQPHNLGEDGISPLHRAAQSGSMEAVDLLVAAGGDVDLQERRWGGTPLSWAVMMGQPHIAERLAPLSRDPRTLGYMGQTERLETILREDPARANLALSDPEGPTPLFILPPDDPDRAAAVTRILLAHGADAGRRNAHGRTPIDFARDQDFHEAAALMEASIASG</sequence>
<organism evidence="4 5">
    <name type="scientific">Xanthomonas hyacinthi</name>
    <dbReference type="NCBI Taxonomy" id="56455"/>
    <lineage>
        <taxon>Bacteria</taxon>
        <taxon>Pseudomonadati</taxon>
        <taxon>Pseudomonadota</taxon>
        <taxon>Gammaproteobacteria</taxon>
        <taxon>Lysobacterales</taxon>
        <taxon>Lysobacteraceae</taxon>
        <taxon>Xanthomonas</taxon>
    </lineage>
</organism>
<dbReference type="AlphaFoldDB" id="A0A2S7F0C0"/>
<dbReference type="PROSITE" id="PS50297">
    <property type="entry name" value="ANK_REP_REGION"/>
    <property type="match status" value="1"/>
</dbReference>
<dbReference type="Gene3D" id="1.25.40.20">
    <property type="entry name" value="Ankyrin repeat-containing domain"/>
    <property type="match status" value="3"/>
</dbReference>
<dbReference type="Pfam" id="PF12796">
    <property type="entry name" value="Ank_2"/>
    <property type="match status" value="1"/>
</dbReference>
<protein>
    <submittedName>
        <fullName evidence="4">Uncharacterized protein</fullName>
    </submittedName>
</protein>
<dbReference type="InterPro" id="IPR002110">
    <property type="entry name" value="Ankyrin_rpt"/>
</dbReference>
<dbReference type="PANTHER" id="PTHR24201">
    <property type="entry name" value="ANK_REP_REGION DOMAIN-CONTAINING PROTEIN"/>
    <property type="match status" value="1"/>
</dbReference>
<accession>A0A2S7F0C0</accession>